<evidence type="ECO:0000256" key="1">
    <source>
        <dbReference type="SAM" id="MobiDB-lite"/>
    </source>
</evidence>
<evidence type="ECO:0000313" key="4">
    <source>
        <dbReference type="Proteomes" id="UP000078512"/>
    </source>
</evidence>
<feature type="compositionally biased region" description="Acidic residues" evidence="1">
    <location>
        <begin position="74"/>
        <end position="95"/>
    </location>
</feature>
<name>A0A197K2U8_9FUNG</name>
<gene>
    <name evidence="3" type="ORF">K457DRAFT_890423</name>
</gene>
<dbReference type="AlphaFoldDB" id="A0A197K2U8"/>
<feature type="signal peptide" evidence="2">
    <location>
        <begin position="1"/>
        <end position="22"/>
    </location>
</feature>
<feature type="region of interest" description="Disordered" evidence="1">
    <location>
        <begin position="63"/>
        <end position="135"/>
    </location>
</feature>
<dbReference type="EMBL" id="KV442028">
    <property type="protein sequence ID" value="OAQ31805.1"/>
    <property type="molecule type" value="Genomic_DNA"/>
</dbReference>
<keyword evidence="2" id="KW-0732">Signal</keyword>
<evidence type="ECO:0000313" key="3">
    <source>
        <dbReference type="EMBL" id="OAQ31805.1"/>
    </source>
</evidence>
<dbReference type="Proteomes" id="UP000078512">
    <property type="component" value="Unassembled WGS sequence"/>
</dbReference>
<accession>A0A197K2U8</accession>
<dbReference type="OrthoDB" id="2440696at2759"/>
<evidence type="ECO:0000256" key="2">
    <source>
        <dbReference type="SAM" id="SignalP"/>
    </source>
</evidence>
<protein>
    <submittedName>
        <fullName evidence="3">Uncharacterized protein</fullName>
    </submittedName>
</protein>
<proteinExistence type="predicted"/>
<sequence length="189" mass="20119">MLPHTIILAIVSSLAITSSVHGVNLPATQDQVSNKRDMSSVWLAQAEAQAMVPLKRRNNVVQPAGIAMKSHNDCDDDEDEDEDDDEDDDEDEWDEGDNHGNGHHGKNDHHAEMGHGTNGRQGTMDGTHDESGTFMGTYTVTMVPGATATNAAGQPEMTGRPSAASVVVVKTRSGAGLALVSLVLAIYFL</sequence>
<feature type="chain" id="PRO_5008276524" evidence="2">
    <location>
        <begin position="23"/>
        <end position="189"/>
    </location>
</feature>
<organism evidence="3 4">
    <name type="scientific">Linnemannia elongata AG-77</name>
    <dbReference type="NCBI Taxonomy" id="1314771"/>
    <lineage>
        <taxon>Eukaryota</taxon>
        <taxon>Fungi</taxon>
        <taxon>Fungi incertae sedis</taxon>
        <taxon>Mucoromycota</taxon>
        <taxon>Mortierellomycotina</taxon>
        <taxon>Mortierellomycetes</taxon>
        <taxon>Mortierellales</taxon>
        <taxon>Mortierellaceae</taxon>
        <taxon>Linnemannia</taxon>
    </lineage>
</organism>
<keyword evidence="4" id="KW-1185">Reference proteome</keyword>
<reference evidence="3 4" key="1">
    <citation type="submission" date="2016-05" db="EMBL/GenBank/DDBJ databases">
        <title>Genome sequencing reveals origins of a unique bacterial endosymbiosis in the earliest lineages of terrestrial Fungi.</title>
        <authorList>
            <consortium name="DOE Joint Genome Institute"/>
            <person name="Uehling J."/>
            <person name="Gryganskyi A."/>
            <person name="Hameed K."/>
            <person name="Tschaplinski T."/>
            <person name="Misztal P."/>
            <person name="Wu S."/>
            <person name="Desiro A."/>
            <person name="Vande Pol N."/>
            <person name="Du Z.-Y."/>
            <person name="Zienkiewicz A."/>
            <person name="Zienkiewicz K."/>
            <person name="Morin E."/>
            <person name="Tisserant E."/>
            <person name="Splivallo R."/>
            <person name="Hainaut M."/>
            <person name="Henrissat B."/>
            <person name="Ohm R."/>
            <person name="Kuo A."/>
            <person name="Yan J."/>
            <person name="Lipzen A."/>
            <person name="Nolan M."/>
            <person name="Labutti K."/>
            <person name="Barry K."/>
            <person name="Goldstein A."/>
            <person name="Labbe J."/>
            <person name="Schadt C."/>
            <person name="Tuskan G."/>
            <person name="Grigoriev I."/>
            <person name="Martin F."/>
            <person name="Vilgalys R."/>
            <person name="Bonito G."/>
        </authorList>
    </citation>
    <scope>NUCLEOTIDE SEQUENCE [LARGE SCALE GENOMIC DNA]</scope>
    <source>
        <strain evidence="3 4">AG-77</strain>
    </source>
</reference>